<feature type="compositionally biased region" description="Basic and acidic residues" evidence="1">
    <location>
        <begin position="370"/>
        <end position="385"/>
    </location>
</feature>
<reference evidence="3 4" key="1">
    <citation type="submission" date="2023-05" db="EMBL/GenBank/DDBJ databases">
        <title>B98-5 Cell Line De Novo Hybrid Assembly: An Optical Mapping Approach.</title>
        <authorList>
            <person name="Kananen K."/>
            <person name="Auerbach J.A."/>
            <person name="Kautto E."/>
            <person name="Blachly J.S."/>
        </authorList>
    </citation>
    <scope>NUCLEOTIDE SEQUENCE [LARGE SCALE GENOMIC DNA]</scope>
    <source>
        <strain evidence="3">B95-8</strain>
        <tissue evidence="3">Cell line</tissue>
    </source>
</reference>
<feature type="domain" description="Ig-like" evidence="2">
    <location>
        <begin position="113"/>
        <end position="201"/>
    </location>
</feature>
<feature type="domain" description="Ig-like" evidence="2">
    <location>
        <begin position="472"/>
        <end position="552"/>
    </location>
</feature>
<dbReference type="InterPro" id="IPR050958">
    <property type="entry name" value="Cell_Adh-Cytoskel_Orgn"/>
</dbReference>
<feature type="non-terminal residue" evidence="3">
    <location>
        <position position="1"/>
    </location>
</feature>
<feature type="region of interest" description="Disordered" evidence="1">
    <location>
        <begin position="316"/>
        <end position="338"/>
    </location>
</feature>
<dbReference type="EMBL" id="JASSZA010000010">
    <property type="protein sequence ID" value="KAK2099534.1"/>
    <property type="molecule type" value="Genomic_DNA"/>
</dbReference>
<dbReference type="InterPro" id="IPR007110">
    <property type="entry name" value="Ig-like_dom"/>
</dbReference>
<comment type="caution">
    <text evidence="3">The sequence shown here is derived from an EMBL/GenBank/DDBJ whole genome shotgun (WGS) entry which is preliminary data.</text>
</comment>
<dbReference type="InterPro" id="IPR013106">
    <property type="entry name" value="Ig_V-set"/>
</dbReference>
<dbReference type="InterPro" id="IPR003598">
    <property type="entry name" value="Ig_sub2"/>
</dbReference>
<dbReference type="InterPro" id="IPR036179">
    <property type="entry name" value="Ig-like_dom_sf"/>
</dbReference>
<dbReference type="Proteomes" id="UP001266305">
    <property type="component" value="Unassembled WGS sequence"/>
</dbReference>
<evidence type="ECO:0000256" key="1">
    <source>
        <dbReference type="SAM" id="MobiDB-lite"/>
    </source>
</evidence>
<feature type="region of interest" description="Disordered" evidence="1">
    <location>
        <begin position="365"/>
        <end position="387"/>
    </location>
</feature>
<dbReference type="SMART" id="SM00409">
    <property type="entry name" value="IG"/>
    <property type="match status" value="4"/>
</dbReference>
<dbReference type="SMART" id="SM00408">
    <property type="entry name" value="IGc2"/>
    <property type="match status" value="4"/>
</dbReference>
<feature type="domain" description="Ig-like" evidence="2">
    <location>
        <begin position="207"/>
        <end position="300"/>
    </location>
</feature>
<dbReference type="SUPFAM" id="SSF48726">
    <property type="entry name" value="Immunoglobulin"/>
    <property type="match status" value="4"/>
</dbReference>
<keyword evidence="4" id="KW-1185">Reference proteome</keyword>
<organism evidence="3 4">
    <name type="scientific">Saguinus oedipus</name>
    <name type="common">Cotton-top tamarin</name>
    <name type="synonym">Oedipomidas oedipus</name>
    <dbReference type="NCBI Taxonomy" id="9490"/>
    <lineage>
        <taxon>Eukaryota</taxon>
        <taxon>Metazoa</taxon>
        <taxon>Chordata</taxon>
        <taxon>Craniata</taxon>
        <taxon>Vertebrata</taxon>
        <taxon>Euteleostomi</taxon>
        <taxon>Mammalia</taxon>
        <taxon>Eutheria</taxon>
        <taxon>Euarchontoglires</taxon>
        <taxon>Primates</taxon>
        <taxon>Haplorrhini</taxon>
        <taxon>Platyrrhini</taxon>
        <taxon>Cebidae</taxon>
        <taxon>Callitrichinae</taxon>
        <taxon>Saguinus</taxon>
    </lineage>
</organism>
<gene>
    <name evidence="3" type="primary">DSCAML1_3</name>
    <name evidence="3" type="ORF">P7K49_020882</name>
</gene>
<sequence>PDASHPGLARAADSLCLPDPAESIPTILDGFHSQEVWASHTVELPCTASGYPIPAIRWLKDGRPLPADSRWTKRITGLTISDLRTEDSGTYICEVTNTFGSAEATGTLTVIDPLHVTLTPKKLKTGIGSTVILSCALTGSPEFTIRWYRNTELVLPDEAISIRGLSNETLLITSAQKSHSGAYQCFATRKAQTAQDFAIIALEDGTPRIISSFSEKVVNPGEQFSLMCAAKGAPPPTVTWALDDEPIVRDGSHRTNQYTMSDGTTISHMNVTGPQIRDGGVYRCTARNSVGSAEYQARINGIIFSRKAHTIKSERLRQGGGVQAASKSGEKRPQGHHPHISALQVTVARTQSPLKLSVAPWGLTGLHLTPDPRTEELGDSRKGRNTDPGALLATMGAEKGAKVEFLLNLPVPGFGPPAEVLPSAQQAQPRTLSLPSQHYQSPFHNSYNTHLLTEGKSSAQLAKAFLSSLSPPSIRAMRNITAVAGRDTLINCRVIGYPYYSIKWYKDALLLPDNHRQVVFENGTLKLTDVQKGMDEGEYLCSVLIQPQLSISQSVHVAVKGRPPSPARAPVCLAFQDAWAPPQLGVRQQ</sequence>
<dbReference type="PROSITE" id="PS50835">
    <property type="entry name" value="IG_LIKE"/>
    <property type="match status" value="4"/>
</dbReference>
<dbReference type="InterPro" id="IPR003599">
    <property type="entry name" value="Ig_sub"/>
</dbReference>
<dbReference type="Pfam" id="PF07679">
    <property type="entry name" value="I-set"/>
    <property type="match status" value="3"/>
</dbReference>
<name>A0ABQ9URT6_SAGOE</name>
<feature type="domain" description="Ig-like" evidence="2">
    <location>
        <begin position="25"/>
        <end position="109"/>
    </location>
</feature>
<evidence type="ECO:0000313" key="4">
    <source>
        <dbReference type="Proteomes" id="UP001266305"/>
    </source>
</evidence>
<dbReference type="SMART" id="SM00406">
    <property type="entry name" value="IGv"/>
    <property type="match status" value="1"/>
</dbReference>
<dbReference type="CDD" id="cd00096">
    <property type="entry name" value="Ig"/>
    <property type="match status" value="1"/>
</dbReference>
<dbReference type="InterPro" id="IPR013783">
    <property type="entry name" value="Ig-like_fold"/>
</dbReference>
<accession>A0ABQ9URT6</accession>
<proteinExistence type="predicted"/>
<dbReference type="Gene3D" id="2.60.40.10">
    <property type="entry name" value="Immunoglobulins"/>
    <property type="match status" value="4"/>
</dbReference>
<dbReference type="PANTHER" id="PTHR45080">
    <property type="entry name" value="CONTACTIN 5"/>
    <property type="match status" value="1"/>
</dbReference>
<dbReference type="InterPro" id="IPR013098">
    <property type="entry name" value="Ig_I-set"/>
</dbReference>
<protein>
    <submittedName>
        <fullName evidence="3">Down syndrome cell adhesion molecule-like protein 1</fullName>
    </submittedName>
</protein>
<evidence type="ECO:0000313" key="3">
    <source>
        <dbReference type="EMBL" id="KAK2099534.1"/>
    </source>
</evidence>
<evidence type="ECO:0000259" key="2">
    <source>
        <dbReference type="PROSITE" id="PS50835"/>
    </source>
</evidence>
<dbReference type="PANTHER" id="PTHR45080:SF32">
    <property type="entry name" value="MAM DOMAIN CONTAINING GLYCOSYLPHOSPHATIDYLINOSITOL ANCHOR 1"/>
    <property type="match status" value="1"/>
</dbReference>
<dbReference type="Pfam" id="PF13927">
    <property type="entry name" value="Ig_3"/>
    <property type="match status" value="1"/>
</dbReference>